<dbReference type="Gene3D" id="3.60.40.10">
    <property type="entry name" value="PPM-type phosphatase domain"/>
    <property type="match status" value="1"/>
</dbReference>
<dbReference type="Proteomes" id="UP000650081">
    <property type="component" value="Unassembled WGS sequence"/>
</dbReference>
<protein>
    <submittedName>
        <fullName evidence="2">Protein phosphatase 2C domain-containing protein</fullName>
    </submittedName>
</protein>
<gene>
    <name evidence="2" type="ORF">H9S92_03470</name>
</gene>
<proteinExistence type="predicted"/>
<dbReference type="SUPFAM" id="SSF81606">
    <property type="entry name" value="PP2C-like"/>
    <property type="match status" value="1"/>
</dbReference>
<evidence type="ECO:0000313" key="3">
    <source>
        <dbReference type="Proteomes" id="UP000650081"/>
    </source>
</evidence>
<dbReference type="AlphaFoldDB" id="A0A923TC10"/>
<evidence type="ECO:0000259" key="1">
    <source>
        <dbReference type="Pfam" id="PF13672"/>
    </source>
</evidence>
<accession>A0A923TC10</accession>
<name>A0A923TC10_9BACT</name>
<comment type="caution">
    <text evidence="2">The sequence shown here is derived from an EMBL/GenBank/DDBJ whole genome shotgun (WGS) entry which is preliminary data.</text>
</comment>
<evidence type="ECO:0000313" key="2">
    <source>
        <dbReference type="EMBL" id="MBC6993207.1"/>
    </source>
</evidence>
<organism evidence="2 3">
    <name type="scientific">Neolewinella lacunae</name>
    <dbReference type="NCBI Taxonomy" id="1517758"/>
    <lineage>
        <taxon>Bacteria</taxon>
        <taxon>Pseudomonadati</taxon>
        <taxon>Bacteroidota</taxon>
        <taxon>Saprospiria</taxon>
        <taxon>Saprospirales</taxon>
        <taxon>Lewinellaceae</taxon>
        <taxon>Neolewinella</taxon>
    </lineage>
</organism>
<dbReference type="EMBL" id="JACSIT010000058">
    <property type="protein sequence ID" value="MBC6993207.1"/>
    <property type="molecule type" value="Genomic_DNA"/>
</dbReference>
<sequence>MKFYELSHIGEFHVNHNEDFLVSEEAGKDRHLIAVMDGCSSGTDSHFASTLIGKLLRKIAKQESYEEFAKNVTKNLKDQLEQVSLKLFEELSNINRQLDLRSDEILSTLILGIIDIKSSIAEIVIIGDGMIHVNGKNIEYENDNKPDYIGYHLNMDKNLWYQTRTKKLTVNKIEDLTISTDGIHTFKNFDGKSYDDIEQIEIMSKFFEDKSELENTNKLKKTLIEIKNQYGLMPSDDLTMIRIVNE</sequence>
<dbReference type="InterPro" id="IPR001932">
    <property type="entry name" value="PPM-type_phosphatase-like_dom"/>
</dbReference>
<dbReference type="Pfam" id="PF13672">
    <property type="entry name" value="PP2C_2"/>
    <property type="match status" value="1"/>
</dbReference>
<dbReference type="RefSeq" id="WP_187465326.1">
    <property type="nucleotide sequence ID" value="NZ_JACSIT010000058.1"/>
</dbReference>
<feature type="domain" description="PPM-type phosphatase" evidence="1">
    <location>
        <begin position="16"/>
        <end position="223"/>
    </location>
</feature>
<reference evidence="2" key="1">
    <citation type="submission" date="2020-08" db="EMBL/GenBank/DDBJ databases">
        <title>Lewinella bacteria from marine environments.</title>
        <authorList>
            <person name="Zhong Y."/>
        </authorList>
    </citation>
    <scope>NUCLEOTIDE SEQUENCE</scope>
    <source>
        <strain evidence="2">KCTC 42187</strain>
    </source>
</reference>
<keyword evidence="3" id="KW-1185">Reference proteome</keyword>
<dbReference type="InterPro" id="IPR036457">
    <property type="entry name" value="PPM-type-like_dom_sf"/>
</dbReference>